<dbReference type="EMBL" id="CM047588">
    <property type="protein sequence ID" value="KAI9905445.1"/>
    <property type="molecule type" value="Genomic_DNA"/>
</dbReference>
<evidence type="ECO:0000313" key="1">
    <source>
        <dbReference type="EMBL" id="KAI9905445.1"/>
    </source>
</evidence>
<evidence type="ECO:0000313" key="2">
    <source>
        <dbReference type="Proteomes" id="UP001163321"/>
    </source>
</evidence>
<proteinExistence type="predicted"/>
<keyword evidence="2" id="KW-1185">Reference proteome</keyword>
<name>A0ACC0VGC4_9STRA</name>
<accession>A0ACC0VGC4</accession>
<protein>
    <submittedName>
        <fullName evidence="1">Uncharacterized protein</fullName>
    </submittedName>
</protein>
<reference evidence="1 2" key="1">
    <citation type="journal article" date="2022" name="bioRxiv">
        <title>The genome of the oomycete Peronosclerospora sorghi, a cosmopolitan pathogen of maize and sorghum, is inflated with dispersed pseudogenes.</title>
        <authorList>
            <person name="Fletcher K."/>
            <person name="Martin F."/>
            <person name="Isakeit T."/>
            <person name="Cavanaugh K."/>
            <person name="Magill C."/>
            <person name="Michelmore R."/>
        </authorList>
    </citation>
    <scope>NUCLEOTIDE SEQUENCE [LARGE SCALE GENOMIC DNA]</scope>
    <source>
        <strain evidence="1">P6</strain>
    </source>
</reference>
<dbReference type="Proteomes" id="UP001163321">
    <property type="component" value="Chromosome 9"/>
</dbReference>
<sequence>MKYWCGLLQLLGSGRLIQSIDSSTRRSSERARIFSNPKPVFDICNEFGLNPSDVLVLVRHAPTIQAAKYALIIVYAFYICRSNLGMLERMRVIICLAKTKYRTTQPPPYHITRLKEYRDLIENSNGVSYRDKIQTGSIEF</sequence>
<gene>
    <name evidence="1" type="ORF">PsorP6_013934</name>
</gene>
<comment type="caution">
    <text evidence="1">The sequence shown here is derived from an EMBL/GenBank/DDBJ whole genome shotgun (WGS) entry which is preliminary data.</text>
</comment>
<organism evidence="1 2">
    <name type="scientific">Peronosclerospora sorghi</name>
    <dbReference type="NCBI Taxonomy" id="230839"/>
    <lineage>
        <taxon>Eukaryota</taxon>
        <taxon>Sar</taxon>
        <taxon>Stramenopiles</taxon>
        <taxon>Oomycota</taxon>
        <taxon>Peronosporomycetes</taxon>
        <taxon>Peronosporales</taxon>
        <taxon>Peronosporaceae</taxon>
        <taxon>Peronosclerospora</taxon>
    </lineage>
</organism>